<dbReference type="InterPro" id="IPR001048">
    <property type="entry name" value="Asp/Glu/Uridylate_kinase"/>
</dbReference>
<evidence type="ECO:0000256" key="9">
    <source>
        <dbReference type="HAMAP-Rule" id="MF_00082"/>
    </source>
</evidence>
<dbReference type="FunFam" id="3.40.1160.10:FF:000004">
    <property type="entry name" value="Acetylglutamate kinase"/>
    <property type="match status" value="1"/>
</dbReference>
<reference evidence="11 12" key="1">
    <citation type="submission" date="2020-08" db="EMBL/GenBank/DDBJ databases">
        <title>Sequencing the genomes of 1000 actinobacteria strains.</title>
        <authorList>
            <person name="Klenk H.-P."/>
        </authorList>
    </citation>
    <scope>NUCLEOTIDE SEQUENCE [LARGE SCALE GENOMIC DNA]</scope>
    <source>
        <strain evidence="11 12">DSM 20146</strain>
    </source>
</reference>
<keyword evidence="2 9" id="KW-0055">Arginine biosynthesis</keyword>
<evidence type="ECO:0000256" key="6">
    <source>
        <dbReference type="ARBA" id="ARBA00022777"/>
    </source>
</evidence>
<feature type="binding site" evidence="9">
    <location>
        <position position="214"/>
    </location>
    <ligand>
        <name>substrate</name>
    </ligand>
</feature>
<feature type="binding site" evidence="9">
    <location>
        <begin position="91"/>
        <end position="92"/>
    </location>
    <ligand>
        <name>substrate</name>
    </ligand>
</feature>
<feature type="domain" description="Aspartate/glutamate/uridylate kinase" evidence="10">
    <location>
        <begin position="52"/>
        <end position="294"/>
    </location>
</feature>
<comment type="caution">
    <text evidence="11">The sequence shown here is derived from an EMBL/GenBank/DDBJ whole genome shotgun (WGS) entry which is preliminary data.</text>
</comment>
<evidence type="ECO:0000256" key="5">
    <source>
        <dbReference type="ARBA" id="ARBA00022741"/>
    </source>
</evidence>
<dbReference type="GO" id="GO:0003991">
    <property type="term" value="F:acetylglutamate kinase activity"/>
    <property type="evidence" value="ECO:0007669"/>
    <property type="project" value="UniProtKB-UniRule"/>
</dbReference>
<comment type="subcellular location">
    <subcellularLocation>
        <location evidence="9">Cytoplasm</location>
    </subcellularLocation>
</comment>
<evidence type="ECO:0000256" key="1">
    <source>
        <dbReference type="ARBA" id="ARBA00004828"/>
    </source>
</evidence>
<keyword evidence="9" id="KW-0963">Cytoplasm</keyword>
<keyword evidence="3 9" id="KW-0028">Amino-acid biosynthesis</keyword>
<feature type="site" description="Transition state stabilizer" evidence="9">
    <location>
        <position position="56"/>
    </location>
</feature>
<evidence type="ECO:0000256" key="2">
    <source>
        <dbReference type="ARBA" id="ARBA00022571"/>
    </source>
</evidence>
<keyword evidence="4 9" id="KW-0808">Transferase</keyword>
<dbReference type="PIRSF" id="PIRSF000728">
    <property type="entry name" value="NAGK"/>
    <property type="match status" value="1"/>
</dbReference>
<name>A0A7W4UT30_LEIAQ</name>
<keyword evidence="5 9" id="KW-0547">Nucleotide-binding</keyword>
<dbReference type="EC" id="2.7.2.8" evidence="9"/>
<feature type="site" description="Transition state stabilizer" evidence="9">
    <location>
        <position position="275"/>
    </location>
</feature>
<keyword evidence="12" id="KW-1185">Reference proteome</keyword>
<dbReference type="PANTHER" id="PTHR23342">
    <property type="entry name" value="N-ACETYLGLUTAMATE SYNTHASE"/>
    <property type="match status" value="1"/>
</dbReference>
<dbReference type="GO" id="GO:0005737">
    <property type="term" value="C:cytoplasm"/>
    <property type="evidence" value="ECO:0007669"/>
    <property type="project" value="UniProtKB-SubCell"/>
</dbReference>
<keyword evidence="7 9" id="KW-0067">ATP-binding</keyword>
<dbReference type="GO" id="GO:0042450">
    <property type="term" value="P:L-arginine biosynthetic process via ornithine"/>
    <property type="evidence" value="ECO:0007669"/>
    <property type="project" value="UniProtKB-UniRule"/>
</dbReference>
<comment type="catalytic activity">
    <reaction evidence="8 9">
        <text>N-acetyl-L-glutamate + ATP = N-acetyl-L-glutamyl 5-phosphate + ADP</text>
        <dbReference type="Rhea" id="RHEA:14629"/>
        <dbReference type="ChEBI" id="CHEBI:30616"/>
        <dbReference type="ChEBI" id="CHEBI:44337"/>
        <dbReference type="ChEBI" id="CHEBI:57936"/>
        <dbReference type="ChEBI" id="CHEBI:456216"/>
        <dbReference type="EC" id="2.7.2.8"/>
    </reaction>
</comment>
<feature type="binding site" evidence="9">
    <location>
        <position position="113"/>
    </location>
    <ligand>
        <name>substrate</name>
    </ligand>
</feature>
<organism evidence="11 12">
    <name type="scientific">Leifsonia aquatica</name>
    <name type="common">Corynebacterium aquaticum</name>
    <dbReference type="NCBI Taxonomy" id="144185"/>
    <lineage>
        <taxon>Bacteria</taxon>
        <taxon>Bacillati</taxon>
        <taxon>Actinomycetota</taxon>
        <taxon>Actinomycetes</taxon>
        <taxon>Micrococcales</taxon>
        <taxon>Microbacteriaceae</taxon>
        <taxon>Leifsonia</taxon>
    </lineage>
</organism>
<dbReference type="SUPFAM" id="SSF53633">
    <property type="entry name" value="Carbamate kinase-like"/>
    <property type="match status" value="1"/>
</dbReference>
<dbReference type="NCBIfam" id="TIGR00761">
    <property type="entry name" value="argB"/>
    <property type="match status" value="1"/>
</dbReference>
<proteinExistence type="inferred from homology"/>
<evidence type="ECO:0000313" key="12">
    <source>
        <dbReference type="Proteomes" id="UP000538196"/>
    </source>
</evidence>
<accession>A0A7W4UT30</accession>
<dbReference type="PANTHER" id="PTHR23342:SF0">
    <property type="entry name" value="N-ACETYLGLUTAMATE SYNTHASE, MITOCHONDRIAL"/>
    <property type="match status" value="1"/>
</dbReference>
<comment type="pathway">
    <text evidence="1 9">Amino-acid biosynthesis; L-arginine biosynthesis; N(2)-acetyl-L-ornithine from L-glutamate: step 2/4.</text>
</comment>
<dbReference type="AlphaFoldDB" id="A0A7W4UT30"/>
<dbReference type="GO" id="GO:0005524">
    <property type="term" value="F:ATP binding"/>
    <property type="evidence" value="ECO:0007669"/>
    <property type="project" value="UniProtKB-UniRule"/>
</dbReference>
<dbReference type="UniPathway" id="UPA00068">
    <property type="reaction ID" value="UER00107"/>
</dbReference>
<evidence type="ECO:0000259" key="10">
    <source>
        <dbReference type="Pfam" id="PF00696"/>
    </source>
</evidence>
<dbReference type="InterPro" id="IPR004662">
    <property type="entry name" value="AcgluKinase_fam"/>
</dbReference>
<dbReference type="InterPro" id="IPR037528">
    <property type="entry name" value="ArgB"/>
</dbReference>
<dbReference type="InterPro" id="IPR036393">
    <property type="entry name" value="AceGlu_kinase-like_sf"/>
</dbReference>
<dbReference type="InterPro" id="IPR041727">
    <property type="entry name" value="NAGK-C"/>
</dbReference>
<dbReference type="HAMAP" id="MF_00082">
    <property type="entry name" value="ArgB"/>
    <property type="match status" value="1"/>
</dbReference>
<evidence type="ECO:0000256" key="3">
    <source>
        <dbReference type="ARBA" id="ARBA00022605"/>
    </source>
</evidence>
<dbReference type="Gene3D" id="3.40.1160.10">
    <property type="entry name" value="Acetylglutamate kinase-like"/>
    <property type="match status" value="1"/>
</dbReference>
<dbReference type="Pfam" id="PF00696">
    <property type="entry name" value="AA_kinase"/>
    <property type="match status" value="1"/>
</dbReference>
<dbReference type="InterPro" id="IPR001057">
    <property type="entry name" value="Glu/AcGlu_kinase"/>
</dbReference>
<dbReference type="PRINTS" id="PR00474">
    <property type="entry name" value="GLU5KINASE"/>
</dbReference>
<evidence type="ECO:0000313" key="11">
    <source>
        <dbReference type="EMBL" id="MBB2965567.1"/>
    </source>
</evidence>
<keyword evidence="6 9" id="KW-0418">Kinase</keyword>
<protein>
    <recommendedName>
        <fullName evidence="9">Acetylglutamate kinase</fullName>
        <ecNumber evidence="9">2.7.2.8</ecNumber>
    </recommendedName>
    <alternativeName>
        <fullName evidence="9">N-acetyl-L-glutamate 5-phosphotransferase</fullName>
    </alternativeName>
    <alternativeName>
        <fullName evidence="9">NAG kinase</fullName>
        <shortName evidence="9">NAGK</shortName>
    </alternativeName>
</protein>
<sequence>MTTPSDIDPAGIDTAAIDTEAIDEAEDRSAAAAKAATLIESLPWLKRFHDQIIVIKFGGNAMVNEDLQRTFAEDMVYLRYAGIRPVVVHGGGPQISAMLDRLGIHSEFRGGYRVTTPEAMDVVRMVLTGQISRDIVSNINKHGPLAAGLSGEDAGLFQGRRRGAVVDGEEVDLGLVGDVVGVNPEAVHAQIAAGRIPVVSSIAPDIDDPGQALNVNADAAAAALAVALGAAKLVILTDVAGLYSDWPDRDSLLSKIDSDDLRELLPSLESGMIPKMAACLDAVDGGVEKAAIIDGRVPHSILLEVFTQSGIGTEVVPA</sequence>
<dbReference type="CDD" id="cd04250">
    <property type="entry name" value="AAK_NAGK-C"/>
    <property type="match status" value="1"/>
</dbReference>
<evidence type="ECO:0000256" key="4">
    <source>
        <dbReference type="ARBA" id="ARBA00022679"/>
    </source>
</evidence>
<dbReference type="Proteomes" id="UP000538196">
    <property type="component" value="Unassembled WGS sequence"/>
</dbReference>
<evidence type="ECO:0000256" key="8">
    <source>
        <dbReference type="ARBA" id="ARBA00048141"/>
    </source>
</evidence>
<comment type="function">
    <text evidence="9">Catalyzes the ATP-dependent phosphorylation of N-acetyl-L-glutamate.</text>
</comment>
<comment type="similarity">
    <text evidence="9">Belongs to the acetylglutamate kinase family. ArgB subfamily.</text>
</comment>
<gene>
    <name evidence="9" type="primary">argB</name>
    <name evidence="11" type="ORF">FHX33_000299</name>
</gene>
<evidence type="ECO:0000256" key="7">
    <source>
        <dbReference type="ARBA" id="ARBA00022840"/>
    </source>
</evidence>
<dbReference type="RefSeq" id="WP_021764102.1">
    <property type="nucleotide sequence ID" value="NZ_JACHVP010000001.1"/>
</dbReference>
<dbReference type="EMBL" id="JACHVP010000001">
    <property type="protein sequence ID" value="MBB2965567.1"/>
    <property type="molecule type" value="Genomic_DNA"/>
</dbReference>